<dbReference type="AlphaFoldDB" id="A0A810BM66"/>
<gene>
    <name evidence="2" type="ORF">XF8B_65860</name>
</gene>
<feature type="compositionally biased region" description="Low complexity" evidence="1">
    <location>
        <begin position="732"/>
        <end position="747"/>
    </location>
</feature>
<dbReference type="PANTHER" id="PTHR30289:SF1">
    <property type="entry name" value="PEBP (PHOSPHATIDYLETHANOLAMINE-BINDING PROTEIN) FAMILY PROTEIN"/>
    <property type="match status" value="1"/>
</dbReference>
<feature type="region of interest" description="Disordered" evidence="1">
    <location>
        <begin position="711"/>
        <end position="754"/>
    </location>
</feature>
<dbReference type="Gene3D" id="2.60.120.200">
    <property type="match status" value="1"/>
</dbReference>
<dbReference type="InterPro" id="IPR025975">
    <property type="entry name" value="Polysacc_lyase"/>
</dbReference>
<dbReference type="PANTHER" id="PTHR30289">
    <property type="entry name" value="UNCHARACTERIZED PROTEIN YBCL-RELATED"/>
    <property type="match status" value="1"/>
</dbReference>
<proteinExistence type="predicted"/>
<accession>A0A810BM66</accession>
<dbReference type="Pfam" id="PF14099">
    <property type="entry name" value="Polysacc_lyase"/>
    <property type="match status" value="1"/>
</dbReference>
<dbReference type="RefSeq" id="WP_011089034.1">
    <property type="nucleotide sequence ID" value="NZ_AJQI01000277.1"/>
</dbReference>
<name>A0A810BM66_9BRAD</name>
<organism evidence="2">
    <name type="scientific">Bradyrhizobium diazoefficiens</name>
    <dbReference type="NCBI Taxonomy" id="1355477"/>
    <lineage>
        <taxon>Bacteria</taxon>
        <taxon>Pseudomonadati</taxon>
        <taxon>Pseudomonadota</taxon>
        <taxon>Alphaproteobacteria</taxon>
        <taxon>Hyphomicrobiales</taxon>
        <taxon>Nitrobacteraceae</taxon>
        <taxon>Bradyrhizobium</taxon>
    </lineage>
</organism>
<evidence type="ECO:0000256" key="1">
    <source>
        <dbReference type="SAM" id="MobiDB-lite"/>
    </source>
</evidence>
<protein>
    <submittedName>
        <fullName evidence="2">Uncharacterized protein</fullName>
    </submittedName>
</protein>
<feature type="region of interest" description="Disordered" evidence="1">
    <location>
        <begin position="577"/>
        <end position="598"/>
    </location>
</feature>
<evidence type="ECO:0000313" key="2">
    <source>
        <dbReference type="EMBL" id="BCE76475.1"/>
    </source>
</evidence>
<feature type="compositionally biased region" description="Low complexity" evidence="1">
    <location>
        <begin position="580"/>
        <end position="595"/>
    </location>
</feature>
<reference evidence="2" key="1">
    <citation type="submission" date="2020-05" db="EMBL/GenBank/DDBJ databases">
        <title>Complete genome sequence of Bradyrhizobium diazoefficiens XF8 isolated from soybean nodule.</title>
        <authorList>
            <person name="Noda R."/>
            <person name="Kakizaki K."/>
            <person name="Minamisawa K."/>
        </authorList>
    </citation>
    <scope>NUCLEOTIDE SEQUENCE</scope>
    <source>
        <strain evidence="2">XF8</strain>
    </source>
</reference>
<dbReference type="EMBL" id="AP023097">
    <property type="protein sequence ID" value="BCE76475.1"/>
    <property type="molecule type" value="Genomic_DNA"/>
</dbReference>
<sequence>MAVTGTITSFTSAPQSNLYIDGSPYNVQTAGRSYSLTEPDSQTLRFEIHQGDPAWFDGSTIDRSEVQMDNLIAAGMPTNISYQFMVEPGATNTAQWLVTAEMHSNDGDLGSGVHTSPPFAIEMQGEHLAVVARYGDPATGITTKTLWTDPNPIVRGQYYNIQIQTSVANNSSGFLDVYINGNQVVNYNGPLGYGSRTYWEEGLYRHTSPEVLAADFRNLEITTGSLPPPTAPTTPTVTPAVTQATASPGTGIEHAGDTITLSLAFNEAVTVTGTPTLSLNDGNTATYAGGSGTSTLTFKTTVASTDTNTSALAITGVNLPSGAGIKDASGVAANLSGAVKTFSGLQIDPILPAVTQATASPGTGTALVGDTVTLSLGFNEAVTVTGTPTLSLNDGGTATYVGGSGTGTLTFKTTVASTDTTTPALAITGVNLPSGASIKDASGVAANLAGAAKTFTGLAIDPPTTPAVTPAVTQATASPGTGTEHVGDTITLALGFNEAVTVTGTPTVSLNDGGTATYVGGSGTGTLTFKTTVASTNTSTSALAITGVNLPSGATIKDASGVAANLAGAVKTFSGLQIDPTSSTPTSPTTPPTSSATKPVLTIADNSLWVAGRGGTVDLGTKVTTTDSNDVVTVNITGLPRYETITDKLDGQTFRGNNITLTAAQVDSGLTLTSTYRGGGHPTATLTLTASAKDPTTGAVATASPQTITVVDPRPAAVTTTTSSHHHHTATDHQPASTATAVTPTAPQAGDLPDHQQTTAANAGSLASQGFALLQQHVDPGTSALATTAAQPISVADHPTATGTTMASLASQSFALLNQYLAAHTGQVDPGQIVSALSQAIGWGHDSLLARPQH</sequence>
<dbReference type="GeneID" id="46493281"/>